<evidence type="ECO:0000256" key="1">
    <source>
        <dbReference type="ARBA" id="ARBA00004651"/>
    </source>
</evidence>
<feature type="transmembrane region" description="Helical" evidence="6">
    <location>
        <begin position="381"/>
        <end position="400"/>
    </location>
</feature>
<dbReference type="InterPro" id="IPR043428">
    <property type="entry name" value="LivM-like"/>
</dbReference>
<reference evidence="7" key="1">
    <citation type="submission" date="2018-05" db="EMBL/GenBank/DDBJ databases">
        <authorList>
            <person name="Lanie J.A."/>
            <person name="Ng W.-L."/>
            <person name="Kazmierczak K.M."/>
            <person name="Andrzejewski T.M."/>
            <person name="Davidsen T.M."/>
            <person name="Wayne K.J."/>
            <person name="Tettelin H."/>
            <person name="Glass J.I."/>
            <person name="Rusch D."/>
            <person name="Podicherti R."/>
            <person name="Tsui H.-C.T."/>
            <person name="Winkler M.E."/>
        </authorList>
    </citation>
    <scope>NUCLEOTIDE SEQUENCE</scope>
</reference>
<feature type="transmembrane region" description="Helical" evidence="6">
    <location>
        <begin position="268"/>
        <end position="289"/>
    </location>
</feature>
<feature type="transmembrane region" description="Helical" evidence="6">
    <location>
        <begin position="185"/>
        <end position="201"/>
    </location>
</feature>
<evidence type="ECO:0000256" key="3">
    <source>
        <dbReference type="ARBA" id="ARBA00022692"/>
    </source>
</evidence>
<dbReference type="GO" id="GO:0015658">
    <property type="term" value="F:branched-chain amino acid transmembrane transporter activity"/>
    <property type="evidence" value="ECO:0007669"/>
    <property type="project" value="InterPro"/>
</dbReference>
<accession>A0A381XVK0</accession>
<evidence type="ECO:0008006" key="8">
    <source>
        <dbReference type="Google" id="ProtNLM"/>
    </source>
</evidence>
<dbReference type="InterPro" id="IPR001851">
    <property type="entry name" value="ABC_transp_permease"/>
</dbReference>
<feature type="transmembrane region" description="Helical" evidence="6">
    <location>
        <begin position="420"/>
        <end position="437"/>
    </location>
</feature>
<dbReference type="EMBL" id="UINC01016550">
    <property type="protein sequence ID" value="SVA68824.1"/>
    <property type="molecule type" value="Genomic_DNA"/>
</dbReference>
<dbReference type="PANTHER" id="PTHR30482">
    <property type="entry name" value="HIGH-AFFINITY BRANCHED-CHAIN AMINO ACID TRANSPORT SYSTEM PERMEASE"/>
    <property type="match status" value="1"/>
</dbReference>
<name>A0A381XVK0_9ZZZZ</name>
<comment type="subcellular location">
    <subcellularLocation>
        <location evidence="1">Cell membrane</location>
        <topology evidence="1">Multi-pass membrane protein</topology>
    </subcellularLocation>
</comment>
<feature type="transmembrane region" description="Helical" evidence="6">
    <location>
        <begin position="6"/>
        <end position="33"/>
    </location>
</feature>
<feature type="transmembrane region" description="Helical" evidence="6">
    <location>
        <begin position="323"/>
        <end position="343"/>
    </location>
</feature>
<feature type="transmembrane region" description="Helical" evidence="6">
    <location>
        <begin position="115"/>
        <end position="135"/>
    </location>
</feature>
<feature type="transmembrane region" description="Helical" evidence="6">
    <location>
        <begin position="83"/>
        <end position="103"/>
    </location>
</feature>
<dbReference type="PANTHER" id="PTHR30482:SF1">
    <property type="entry name" value="BRANCHED-CHAIN AMINO ACID TRANSPORT PERMEASE PROTEIN LIVM-RELATED"/>
    <property type="match status" value="1"/>
</dbReference>
<feature type="transmembrane region" description="Helical" evidence="6">
    <location>
        <begin position="355"/>
        <end position="374"/>
    </location>
</feature>
<proteinExistence type="predicted"/>
<gene>
    <name evidence="7" type="ORF">METZ01_LOCUS121678</name>
</gene>
<feature type="transmembrane region" description="Helical" evidence="6">
    <location>
        <begin position="147"/>
        <end position="173"/>
    </location>
</feature>
<organism evidence="7">
    <name type="scientific">marine metagenome</name>
    <dbReference type="NCBI Taxonomy" id="408172"/>
    <lineage>
        <taxon>unclassified sequences</taxon>
        <taxon>metagenomes</taxon>
        <taxon>ecological metagenomes</taxon>
    </lineage>
</organism>
<keyword evidence="2" id="KW-1003">Cell membrane</keyword>
<protein>
    <recommendedName>
        <fullName evidence="8">Branched-chain amino acid ABC transporter permease</fullName>
    </recommendedName>
</protein>
<evidence type="ECO:0000256" key="4">
    <source>
        <dbReference type="ARBA" id="ARBA00022989"/>
    </source>
</evidence>
<evidence type="ECO:0000256" key="6">
    <source>
        <dbReference type="SAM" id="Phobius"/>
    </source>
</evidence>
<dbReference type="GO" id="GO:0005886">
    <property type="term" value="C:plasma membrane"/>
    <property type="evidence" value="ECO:0007669"/>
    <property type="project" value="UniProtKB-SubCell"/>
</dbReference>
<dbReference type="AlphaFoldDB" id="A0A381XVK0"/>
<feature type="transmembrane region" description="Helical" evidence="6">
    <location>
        <begin position="45"/>
        <end position="71"/>
    </location>
</feature>
<evidence type="ECO:0000313" key="7">
    <source>
        <dbReference type="EMBL" id="SVA68824.1"/>
    </source>
</evidence>
<evidence type="ECO:0000256" key="5">
    <source>
        <dbReference type="ARBA" id="ARBA00023136"/>
    </source>
</evidence>
<keyword evidence="4 6" id="KW-1133">Transmembrane helix</keyword>
<feature type="non-terminal residue" evidence="7">
    <location>
        <position position="1"/>
    </location>
</feature>
<sequence length="449" mass="49042">VFTAYLVMGLLIFLVGIFQSWGVALSILNLCLISAVMTMGANIQWGYAGLINFGIMGYAALGGLAVVLVSVPPVREAWQVGGFNMILCLFLIILLVFSIRYILKKFSKSNKKNLIIASVIILGLVILRLISGPAIESIEAVSPATTGFLGGLGLPIIFSWIVGAFFAAGVAYIIGKIALGLRADYLAIATLLISEIIIAIVKHEDWLARGVKNVIGLKRPVPYEVNLQNTDWFIGLIEKLNSGTLNLIVDASAKQSALRQLVIEGSTVFVKLCYAGLFMFVVLILLILTQKALYSPWGRMMRAIRDNEEAANAMGKNVVKQHLYIFVLGSAVVGIAGAMLTTYDGLFTPGSYQPMRFTFLIWVMVIVGGSGNNFGAILGGFVVWFVWIEAAPASLYLINLFTSGGEINPFKTHLVESIPYFRYLIMGMGLLFIMRYRPKGIIPEKIKHV</sequence>
<dbReference type="CDD" id="cd06581">
    <property type="entry name" value="TM_PBP1_LivM_like"/>
    <property type="match status" value="1"/>
</dbReference>
<keyword evidence="5 6" id="KW-0472">Membrane</keyword>
<keyword evidence="3 6" id="KW-0812">Transmembrane</keyword>
<dbReference type="Pfam" id="PF02653">
    <property type="entry name" value="BPD_transp_2"/>
    <property type="match status" value="1"/>
</dbReference>
<evidence type="ECO:0000256" key="2">
    <source>
        <dbReference type="ARBA" id="ARBA00022475"/>
    </source>
</evidence>